<dbReference type="AlphaFoldDB" id="A0A8X8BB57"/>
<dbReference type="OrthoDB" id="513375at2759"/>
<comment type="caution">
    <text evidence="1">The sequence shown here is derived from an EMBL/GenBank/DDBJ whole genome shotgun (WGS) entry which is preliminary data.</text>
</comment>
<proteinExistence type="predicted"/>
<protein>
    <submittedName>
        <fullName evidence="1">Uncharacterized protein</fullName>
    </submittedName>
</protein>
<evidence type="ECO:0000313" key="1">
    <source>
        <dbReference type="EMBL" id="KAG2331929.1"/>
    </source>
</evidence>
<keyword evidence="2" id="KW-1185">Reference proteome</keyword>
<dbReference type="EMBL" id="JAAMPC010000001">
    <property type="protein sequence ID" value="KAG2331929.1"/>
    <property type="molecule type" value="Genomic_DNA"/>
</dbReference>
<accession>A0A8X8BB57</accession>
<reference evidence="1 2" key="1">
    <citation type="submission" date="2020-02" db="EMBL/GenBank/DDBJ databases">
        <authorList>
            <person name="Ma Q."/>
            <person name="Huang Y."/>
            <person name="Song X."/>
            <person name="Pei D."/>
        </authorList>
    </citation>
    <scope>NUCLEOTIDE SEQUENCE [LARGE SCALE GENOMIC DNA]</scope>
    <source>
        <strain evidence="1">Sxm20200214</strain>
        <tissue evidence="1">Leaf</tissue>
    </source>
</reference>
<dbReference type="Proteomes" id="UP000886595">
    <property type="component" value="Unassembled WGS sequence"/>
</dbReference>
<gene>
    <name evidence="1" type="ORF">Bca52824_003109</name>
</gene>
<name>A0A8X8BB57_BRACI</name>
<sequence length="149" mass="16850">MLLADQQSMSRKQWMMTCVCLSPALGTNCYTFVSIQDAAALDKKPGVFRNCQGIGDMCGATGKWKALNRKGAKDVFEFTECPNCYGLSNNKELLKVLVFMSYSIQCTMVVFFSIHEQHRGNSYDHRRGRKVIHRGWDGKLKKNGKPENS</sequence>
<evidence type="ECO:0000313" key="2">
    <source>
        <dbReference type="Proteomes" id="UP000886595"/>
    </source>
</evidence>
<organism evidence="1 2">
    <name type="scientific">Brassica carinata</name>
    <name type="common">Ethiopian mustard</name>
    <name type="synonym">Abyssinian cabbage</name>
    <dbReference type="NCBI Taxonomy" id="52824"/>
    <lineage>
        <taxon>Eukaryota</taxon>
        <taxon>Viridiplantae</taxon>
        <taxon>Streptophyta</taxon>
        <taxon>Embryophyta</taxon>
        <taxon>Tracheophyta</taxon>
        <taxon>Spermatophyta</taxon>
        <taxon>Magnoliopsida</taxon>
        <taxon>eudicotyledons</taxon>
        <taxon>Gunneridae</taxon>
        <taxon>Pentapetalae</taxon>
        <taxon>rosids</taxon>
        <taxon>malvids</taxon>
        <taxon>Brassicales</taxon>
        <taxon>Brassicaceae</taxon>
        <taxon>Brassiceae</taxon>
        <taxon>Brassica</taxon>
    </lineage>
</organism>